<dbReference type="EC" id="2.7.11.1" evidence="1"/>
<evidence type="ECO:0000256" key="2">
    <source>
        <dbReference type="ARBA" id="ARBA00022527"/>
    </source>
</evidence>
<name>A0A9W6H194_9MICO</name>
<dbReference type="PANTHER" id="PTHR43289">
    <property type="entry name" value="MITOGEN-ACTIVATED PROTEIN KINASE KINASE KINASE 20-RELATED"/>
    <property type="match status" value="1"/>
</dbReference>
<protein>
    <recommendedName>
        <fullName evidence="1">non-specific serine/threonine protein kinase</fullName>
        <ecNumber evidence="1">2.7.11.1</ecNumber>
    </recommendedName>
</protein>
<evidence type="ECO:0000256" key="11">
    <source>
        <dbReference type="SAM" id="Phobius"/>
    </source>
</evidence>
<keyword evidence="14" id="KW-1185">Reference proteome</keyword>
<evidence type="ECO:0000256" key="3">
    <source>
        <dbReference type="ARBA" id="ARBA00022679"/>
    </source>
</evidence>
<dbReference type="EMBL" id="BSEJ01000003">
    <property type="protein sequence ID" value="GLJ60766.1"/>
    <property type="molecule type" value="Genomic_DNA"/>
</dbReference>
<dbReference type="GO" id="GO:0004674">
    <property type="term" value="F:protein serine/threonine kinase activity"/>
    <property type="evidence" value="ECO:0007669"/>
    <property type="project" value="UniProtKB-KW"/>
</dbReference>
<dbReference type="PROSITE" id="PS50011">
    <property type="entry name" value="PROTEIN_KINASE_DOM"/>
    <property type="match status" value="1"/>
</dbReference>
<evidence type="ECO:0000256" key="5">
    <source>
        <dbReference type="ARBA" id="ARBA00022741"/>
    </source>
</evidence>
<dbReference type="RefSeq" id="WP_271172484.1">
    <property type="nucleotide sequence ID" value="NZ_BSEJ01000003.1"/>
</dbReference>
<comment type="catalytic activity">
    <reaction evidence="9">
        <text>L-seryl-[protein] + ATP = O-phospho-L-seryl-[protein] + ADP + H(+)</text>
        <dbReference type="Rhea" id="RHEA:17989"/>
        <dbReference type="Rhea" id="RHEA-COMP:9863"/>
        <dbReference type="Rhea" id="RHEA-COMP:11604"/>
        <dbReference type="ChEBI" id="CHEBI:15378"/>
        <dbReference type="ChEBI" id="CHEBI:29999"/>
        <dbReference type="ChEBI" id="CHEBI:30616"/>
        <dbReference type="ChEBI" id="CHEBI:83421"/>
        <dbReference type="ChEBI" id="CHEBI:456216"/>
        <dbReference type="EC" id="2.7.11.1"/>
    </reaction>
</comment>
<feature type="region of interest" description="Disordered" evidence="10">
    <location>
        <begin position="365"/>
        <end position="392"/>
    </location>
</feature>
<dbReference type="CDD" id="cd06577">
    <property type="entry name" value="PASTA_pknB"/>
    <property type="match status" value="1"/>
</dbReference>
<dbReference type="Gene3D" id="3.30.10.20">
    <property type="match status" value="1"/>
</dbReference>
<keyword evidence="3" id="KW-0808">Transferase</keyword>
<reference evidence="13" key="2">
    <citation type="submission" date="2023-01" db="EMBL/GenBank/DDBJ databases">
        <authorList>
            <person name="Sun Q."/>
            <person name="Evtushenko L."/>
        </authorList>
    </citation>
    <scope>NUCLEOTIDE SEQUENCE</scope>
    <source>
        <strain evidence="13">VKM Ac-1020</strain>
    </source>
</reference>
<keyword evidence="6" id="KW-0418">Kinase</keyword>
<evidence type="ECO:0000256" key="9">
    <source>
        <dbReference type="ARBA" id="ARBA00048679"/>
    </source>
</evidence>
<dbReference type="FunFam" id="1.10.510.10:FF:000021">
    <property type="entry name" value="Serine/threonine protein kinase"/>
    <property type="match status" value="1"/>
</dbReference>
<keyword evidence="11" id="KW-0472">Membrane</keyword>
<keyword evidence="7" id="KW-0067">ATP-binding</keyword>
<sequence length="617" mass="63614">MRPTRGVSFGGRYELNSRIAIGGMGEVWEATDHVIGRSVAIKILKDEYMGDPGFLERFRAEARHAALVNHEGIASVFDYGEENGSAFLVMELVPGEALSTILEREGALPPERTLDITAQTAAALQAAHAAGLVHRDIKPGNLLITPDGRVKITDFGIARIADQVPLTATGQVMGTVQYLSPEQASGHPASPATDTYSLGIVAYECLAGKRPFTGESQVAIAMAQINEQPPPLPSDVPQPVQNLVMAMIAKKPEDRPASSAAVARAANALRRGDVAAAAAAVPAVAAGAALADDDLTQLLGTGDDATTRLMNSTRPIPFDPGLPPAEAEEPKKKKRSSWTWPLIALIVLLLLVLGGTVAAFLMNQDEGDPTTETSSPPPSSSQPSTTPTPSETATQLVDVDALGLVGRPYEEALSVLSDAGLAGTRAEGEEATSPDQIETVASVSPRGNIAAGSTIELTVYTAPTFASAEAATFEYNGSTSVSSVPAGASLVVRWNQYSCPEGFGDATYDVTLTGANFADVGGPQRQFLQNETSAVITAGEAGQTITANYTVSCSGMPDSTQVAPASRSVTIEADEPESSPTPTPTPDGGTDGGSSDTSSNGQGQGQSGTGQGGSTTG</sequence>
<dbReference type="Pfam" id="PF00069">
    <property type="entry name" value="Pkinase"/>
    <property type="match status" value="1"/>
</dbReference>
<evidence type="ECO:0000313" key="13">
    <source>
        <dbReference type="EMBL" id="GLJ60766.1"/>
    </source>
</evidence>
<dbReference type="AlphaFoldDB" id="A0A9W6H194"/>
<evidence type="ECO:0000256" key="10">
    <source>
        <dbReference type="SAM" id="MobiDB-lite"/>
    </source>
</evidence>
<feature type="transmembrane region" description="Helical" evidence="11">
    <location>
        <begin position="340"/>
        <end position="362"/>
    </location>
</feature>
<evidence type="ECO:0000256" key="8">
    <source>
        <dbReference type="ARBA" id="ARBA00047899"/>
    </source>
</evidence>
<accession>A0A9W6H194</accession>
<dbReference type="Proteomes" id="UP001142462">
    <property type="component" value="Unassembled WGS sequence"/>
</dbReference>
<dbReference type="SMART" id="SM00220">
    <property type="entry name" value="S_TKc"/>
    <property type="match status" value="1"/>
</dbReference>
<reference evidence="13" key="1">
    <citation type="journal article" date="2014" name="Int. J. Syst. Evol. Microbiol.">
        <title>Complete genome sequence of Corynebacterium casei LMG S-19264T (=DSM 44701T), isolated from a smear-ripened cheese.</title>
        <authorList>
            <consortium name="US DOE Joint Genome Institute (JGI-PGF)"/>
            <person name="Walter F."/>
            <person name="Albersmeier A."/>
            <person name="Kalinowski J."/>
            <person name="Ruckert C."/>
        </authorList>
    </citation>
    <scope>NUCLEOTIDE SEQUENCE</scope>
    <source>
        <strain evidence="13">VKM Ac-1020</strain>
    </source>
</reference>
<evidence type="ECO:0000256" key="1">
    <source>
        <dbReference type="ARBA" id="ARBA00012513"/>
    </source>
</evidence>
<feature type="compositionally biased region" description="Gly residues" evidence="10">
    <location>
        <begin position="602"/>
        <end position="617"/>
    </location>
</feature>
<dbReference type="Gene3D" id="3.30.200.20">
    <property type="entry name" value="Phosphorylase Kinase, domain 1"/>
    <property type="match status" value="1"/>
</dbReference>
<dbReference type="FunFam" id="3.30.200.20:FF:000035">
    <property type="entry name" value="Serine/threonine protein kinase Stk1"/>
    <property type="match status" value="1"/>
</dbReference>
<keyword evidence="11" id="KW-0812">Transmembrane</keyword>
<dbReference type="GO" id="GO:0005524">
    <property type="term" value="F:ATP binding"/>
    <property type="evidence" value="ECO:0007669"/>
    <property type="project" value="UniProtKB-KW"/>
</dbReference>
<dbReference type="PANTHER" id="PTHR43289:SF6">
    <property type="entry name" value="SERINE_THREONINE-PROTEIN KINASE NEKL-3"/>
    <property type="match status" value="1"/>
</dbReference>
<comment type="caution">
    <text evidence="13">The sequence shown here is derived from an EMBL/GenBank/DDBJ whole genome shotgun (WGS) entry which is preliminary data.</text>
</comment>
<dbReference type="InterPro" id="IPR000719">
    <property type="entry name" value="Prot_kinase_dom"/>
</dbReference>
<evidence type="ECO:0000256" key="4">
    <source>
        <dbReference type="ARBA" id="ARBA00022737"/>
    </source>
</evidence>
<keyword evidence="4" id="KW-0677">Repeat</keyword>
<keyword evidence="11" id="KW-1133">Transmembrane helix</keyword>
<evidence type="ECO:0000256" key="7">
    <source>
        <dbReference type="ARBA" id="ARBA00022840"/>
    </source>
</evidence>
<evidence type="ECO:0000313" key="14">
    <source>
        <dbReference type="Proteomes" id="UP001142462"/>
    </source>
</evidence>
<dbReference type="Gene3D" id="1.10.510.10">
    <property type="entry name" value="Transferase(Phosphotransferase) domain 1"/>
    <property type="match status" value="1"/>
</dbReference>
<evidence type="ECO:0000256" key="6">
    <source>
        <dbReference type="ARBA" id="ARBA00022777"/>
    </source>
</evidence>
<dbReference type="InterPro" id="IPR011009">
    <property type="entry name" value="Kinase-like_dom_sf"/>
</dbReference>
<dbReference type="SUPFAM" id="SSF56112">
    <property type="entry name" value="Protein kinase-like (PK-like)"/>
    <property type="match status" value="1"/>
</dbReference>
<feature type="compositionally biased region" description="Low complexity" evidence="10">
    <location>
        <begin position="381"/>
        <end position="392"/>
    </location>
</feature>
<feature type="domain" description="Protein kinase" evidence="12">
    <location>
        <begin position="13"/>
        <end position="269"/>
    </location>
</feature>
<feature type="compositionally biased region" description="Polar residues" evidence="10">
    <location>
        <begin position="557"/>
        <end position="569"/>
    </location>
</feature>
<feature type="region of interest" description="Disordered" evidence="10">
    <location>
        <begin position="306"/>
        <end position="334"/>
    </location>
</feature>
<dbReference type="GO" id="GO:0045717">
    <property type="term" value="P:negative regulation of fatty acid biosynthetic process"/>
    <property type="evidence" value="ECO:0007669"/>
    <property type="project" value="UniProtKB-ARBA"/>
</dbReference>
<gene>
    <name evidence="13" type="ORF">GCM10017576_08950</name>
</gene>
<dbReference type="InterPro" id="IPR008271">
    <property type="entry name" value="Ser/Thr_kinase_AS"/>
</dbReference>
<dbReference type="CDD" id="cd14014">
    <property type="entry name" value="STKc_PknB_like"/>
    <property type="match status" value="1"/>
</dbReference>
<evidence type="ECO:0000259" key="12">
    <source>
        <dbReference type="PROSITE" id="PS50011"/>
    </source>
</evidence>
<keyword evidence="2" id="KW-0723">Serine/threonine-protein kinase</keyword>
<dbReference type="PROSITE" id="PS00108">
    <property type="entry name" value="PROTEIN_KINASE_ST"/>
    <property type="match status" value="1"/>
</dbReference>
<dbReference type="InterPro" id="IPR005543">
    <property type="entry name" value="PASTA_dom"/>
</dbReference>
<proteinExistence type="predicted"/>
<feature type="region of interest" description="Disordered" evidence="10">
    <location>
        <begin position="557"/>
        <end position="617"/>
    </location>
</feature>
<comment type="catalytic activity">
    <reaction evidence="8">
        <text>L-threonyl-[protein] + ATP = O-phospho-L-threonyl-[protein] + ADP + H(+)</text>
        <dbReference type="Rhea" id="RHEA:46608"/>
        <dbReference type="Rhea" id="RHEA-COMP:11060"/>
        <dbReference type="Rhea" id="RHEA-COMP:11605"/>
        <dbReference type="ChEBI" id="CHEBI:15378"/>
        <dbReference type="ChEBI" id="CHEBI:30013"/>
        <dbReference type="ChEBI" id="CHEBI:30616"/>
        <dbReference type="ChEBI" id="CHEBI:61977"/>
        <dbReference type="ChEBI" id="CHEBI:456216"/>
        <dbReference type="EC" id="2.7.11.1"/>
    </reaction>
</comment>
<keyword evidence="5" id="KW-0547">Nucleotide-binding</keyword>
<organism evidence="13 14">
    <name type="scientific">Microbacterium barkeri</name>
    <dbReference type="NCBI Taxonomy" id="33917"/>
    <lineage>
        <taxon>Bacteria</taxon>
        <taxon>Bacillati</taxon>
        <taxon>Actinomycetota</taxon>
        <taxon>Actinomycetes</taxon>
        <taxon>Micrococcales</taxon>
        <taxon>Microbacteriaceae</taxon>
        <taxon>Microbacterium</taxon>
    </lineage>
</organism>